<dbReference type="RefSeq" id="WP_268153489.1">
    <property type="nucleotide sequence ID" value="NZ_JAPPUW010000023.1"/>
</dbReference>
<dbReference type="Gene3D" id="1.25.40.10">
    <property type="entry name" value="Tetratricopeptide repeat domain"/>
    <property type="match status" value="1"/>
</dbReference>
<organism evidence="3 4">
    <name type="scientific">Pelomonas aquatica</name>
    <dbReference type="NCBI Taxonomy" id="431058"/>
    <lineage>
        <taxon>Bacteria</taxon>
        <taxon>Pseudomonadati</taxon>
        <taxon>Pseudomonadota</taxon>
        <taxon>Betaproteobacteria</taxon>
        <taxon>Burkholderiales</taxon>
        <taxon>Sphaerotilaceae</taxon>
        <taxon>Roseateles</taxon>
    </lineage>
</organism>
<evidence type="ECO:0000256" key="2">
    <source>
        <dbReference type="SAM" id="SignalP"/>
    </source>
</evidence>
<evidence type="ECO:0000313" key="4">
    <source>
        <dbReference type="Proteomes" id="UP001152766"/>
    </source>
</evidence>
<accession>A0A9X4R504</accession>
<dbReference type="AlphaFoldDB" id="A0A9X4R504"/>
<protein>
    <recommendedName>
        <fullName evidence="5">ABC transporter permease</fullName>
    </recommendedName>
</protein>
<evidence type="ECO:0000313" key="3">
    <source>
        <dbReference type="EMBL" id="MDG0863817.1"/>
    </source>
</evidence>
<feature type="region of interest" description="Disordered" evidence="1">
    <location>
        <begin position="220"/>
        <end position="244"/>
    </location>
</feature>
<feature type="signal peptide" evidence="2">
    <location>
        <begin position="1"/>
        <end position="25"/>
    </location>
</feature>
<reference evidence="3" key="1">
    <citation type="submission" date="2019-02" db="EMBL/GenBank/DDBJ databases">
        <title>Draft genome of the type strain Pelomonas aquatica CCUG 52575T.</title>
        <authorList>
            <person name="Gomila M."/>
            <person name="Lalucat J."/>
        </authorList>
    </citation>
    <scope>NUCLEOTIDE SEQUENCE</scope>
    <source>
        <strain evidence="3">CCUG 52575</strain>
    </source>
</reference>
<keyword evidence="4" id="KW-1185">Reference proteome</keyword>
<dbReference type="InterPro" id="IPR011990">
    <property type="entry name" value="TPR-like_helical_dom_sf"/>
</dbReference>
<proteinExistence type="predicted"/>
<dbReference type="SUPFAM" id="SSF48452">
    <property type="entry name" value="TPR-like"/>
    <property type="match status" value="1"/>
</dbReference>
<dbReference type="Proteomes" id="UP001152766">
    <property type="component" value="Unassembled WGS sequence"/>
</dbReference>
<sequence length="244" mass="26939">MHPKVLRCVHVMLGGLLAVNLSAHAVSVQKAPAPEGCGQYPGNYFGPFDYRTTPQQRRDIVEDYHFTPQVEHLRAGMTGPIGGDISYTLGAFPNHPRAIVSMMQLVDKLKQDPAPGAMMSLECYFLRGIRYAPDDLVFRMYYAFFLISRNRMPEASKVVDQVVTDTEPDNAFTHFNAGMLYFDMKEYDKALAQAHRVMALGFKRQELRERLTAIGRWTEPPADAASAPASAPAAASAPASAASQ</sequence>
<evidence type="ECO:0008006" key="5">
    <source>
        <dbReference type="Google" id="ProtNLM"/>
    </source>
</evidence>
<keyword evidence="2" id="KW-0732">Signal</keyword>
<dbReference type="EMBL" id="SGUG01000022">
    <property type="protein sequence ID" value="MDG0863817.1"/>
    <property type="molecule type" value="Genomic_DNA"/>
</dbReference>
<comment type="caution">
    <text evidence="3">The sequence shown here is derived from an EMBL/GenBank/DDBJ whole genome shotgun (WGS) entry which is preliminary data.</text>
</comment>
<feature type="chain" id="PRO_5040765825" description="ABC transporter permease" evidence="2">
    <location>
        <begin position="26"/>
        <end position="244"/>
    </location>
</feature>
<gene>
    <name evidence="3" type="ORF">EXJ73_15245</name>
</gene>
<name>A0A9X4R504_9BURK</name>
<evidence type="ECO:0000256" key="1">
    <source>
        <dbReference type="SAM" id="MobiDB-lite"/>
    </source>
</evidence>